<feature type="region of interest" description="Disordered" evidence="1">
    <location>
        <begin position="50"/>
        <end position="80"/>
    </location>
</feature>
<dbReference type="EMBL" id="CP001814">
    <property type="protein sequence ID" value="ACZ91728.1"/>
    <property type="molecule type" value="Genomic_DNA"/>
</dbReference>
<sequence>MFTPNPRMNATAAHTRPNRRRPSKGAMALTLAGSLSIALTATVSASAVTSPSQGSLAAATTRPSTPSPPPVPFNHSIRDEADRKCSPRNFFRFHDFEPRNFFIPRTHFIDGPGGSMTATVRRQHRVYFEVEIEREKGSEINRDRARSRSRSTTTTPAPDAAGTTTADTNATDAVDTKNLIRRLRNNVNPLLAEELIIEAGHEYTQEISDGMYGNMWYRVFGYRIGFSQWRQLTDCSTHRVVTGIASVPARVEGWRYWETRHPMYKGRRLSDK</sequence>
<evidence type="ECO:0000256" key="1">
    <source>
        <dbReference type="SAM" id="MobiDB-lite"/>
    </source>
</evidence>
<dbReference type="STRING" id="479432.Sros_9105"/>
<organism evidence="2 3">
    <name type="scientific">Streptosporangium roseum (strain ATCC 12428 / DSM 43021 / JCM 3005 / KCTC 9067 / NCIMB 10171 / NRRL 2505 / NI 9100)</name>
    <dbReference type="NCBI Taxonomy" id="479432"/>
    <lineage>
        <taxon>Bacteria</taxon>
        <taxon>Bacillati</taxon>
        <taxon>Actinomycetota</taxon>
        <taxon>Actinomycetes</taxon>
        <taxon>Streptosporangiales</taxon>
        <taxon>Streptosporangiaceae</taxon>
        <taxon>Streptosporangium</taxon>
    </lineage>
</organism>
<dbReference type="eggNOG" id="ENOG502ZE72">
    <property type="taxonomic scope" value="Bacteria"/>
</dbReference>
<gene>
    <name evidence="2" type="ordered locus">Sros_9105</name>
</gene>
<reference evidence="2 3" key="1">
    <citation type="journal article" date="2010" name="Stand. Genomic Sci.">
        <title>Complete genome sequence of Streptosporangium roseum type strain (NI 9100).</title>
        <authorList>
            <person name="Nolan M."/>
            <person name="Sikorski J."/>
            <person name="Jando M."/>
            <person name="Lucas S."/>
            <person name="Lapidus A."/>
            <person name="Glavina Del Rio T."/>
            <person name="Chen F."/>
            <person name="Tice H."/>
            <person name="Pitluck S."/>
            <person name="Cheng J.F."/>
            <person name="Chertkov O."/>
            <person name="Sims D."/>
            <person name="Meincke L."/>
            <person name="Brettin T."/>
            <person name="Han C."/>
            <person name="Detter J.C."/>
            <person name="Bruce D."/>
            <person name="Goodwin L."/>
            <person name="Land M."/>
            <person name="Hauser L."/>
            <person name="Chang Y.J."/>
            <person name="Jeffries C.D."/>
            <person name="Ivanova N."/>
            <person name="Mavromatis K."/>
            <person name="Mikhailova N."/>
            <person name="Chen A."/>
            <person name="Palaniappan K."/>
            <person name="Chain P."/>
            <person name="Rohde M."/>
            <person name="Goker M."/>
            <person name="Bristow J."/>
            <person name="Eisen J.A."/>
            <person name="Markowitz V."/>
            <person name="Hugenholtz P."/>
            <person name="Kyrpides N.C."/>
            <person name="Klenk H.P."/>
        </authorList>
    </citation>
    <scope>NUCLEOTIDE SEQUENCE [LARGE SCALE GENOMIC DNA]</scope>
    <source>
        <strain evidence="3">ATCC 12428 / DSM 43021 / JCM 3005 / NI 9100</strain>
    </source>
</reference>
<dbReference type="AlphaFoldDB" id="D2BAW4"/>
<accession>D2BAW4</accession>
<evidence type="ECO:0000313" key="2">
    <source>
        <dbReference type="EMBL" id="ACZ91728.1"/>
    </source>
</evidence>
<dbReference type="Proteomes" id="UP000002029">
    <property type="component" value="Chromosome"/>
</dbReference>
<proteinExistence type="predicted"/>
<feature type="region of interest" description="Disordered" evidence="1">
    <location>
        <begin position="1"/>
        <end position="24"/>
    </location>
</feature>
<feature type="region of interest" description="Disordered" evidence="1">
    <location>
        <begin position="138"/>
        <end position="169"/>
    </location>
</feature>
<dbReference type="HOGENOM" id="CLU_1022780_0_0_11"/>
<name>D2BAW4_STRRD</name>
<protein>
    <submittedName>
        <fullName evidence="2">Uncharacterized protein</fullName>
    </submittedName>
</protein>
<feature type="compositionally biased region" description="Low complexity" evidence="1">
    <location>
        <begin position="150"/>
        <end position="169"/>
    </location>
</feature>
<feature type="compositionally biased region" description="Low complexity" evidence="1">
    <location>
        <begin position="50"/>
        <end position="64"/>
    </location>
</feature>
<evidence type="ECO:0000313" key="3">
    <source>
        <dbReference type="Proteomes" id="UP000002029"/>
    </source>
</evidence>
<dbReference type="KEGG" id="sro:Sros_9105"/>
<keyword evidence="3" id="KW-1185">Reference proteome</keyword>